<evidence type="ECO:0000256" key="9">
    <source>
        <dbReference type="ARBA" id="ARBA00046672"/>
    </source>
</evidence>
<dbReference type="Gene3D" id="2.40.37.10">
    <property type="entry name" value="Lyase, Ornithine Decarboxylase, Chain A, domain 1"/>
    <property type="match status" value="1"/>
</dbReference>
<evidence type="ECO:0000256" key="4">
    <source>
        <dbReference type="ARBA" id="ARBA00023115"/>
    </source>
</evidence>
<dbReference type="PRINTS" id="PR01179">
    <property type="entry name" value="ODADCRBXLASE"/>
</dbReference>
<dbReference type="PROSITE" id="PS00879">
    <property type="entry name" value="ODR_DC_2_2"/>
    <property type="match status" value="1"/>
</dbReference>
<gene>
    <name evidence="13" type="ORF">CUNI_LOCUS10300</name>
</gene>
<comment type="function">
    <text evidence="8">Catalyzes the first and rate-limiting step of polyamine biosynthesis that converts ornithine into putrescine, which is the precursor for the polyamines, spermidine and spermine. Polyamines are essential for cell proliferation and are implicated in cellular processes, ranging from DNA replication to apoptosis.</text>
</comment>
<dbReference type="Gene3D" id="3.20.20.10">
    <property type="entry name" value="Alanine racemase"/>
    <property type="match status" value="1"/>
</dbReference>
<keyword evidence="3 11" id="KW-0663">Pyridoxal phosphate</keyword>
<dbReference type="PRINTS" id="PR01182">
    <property type="entry name" value="ORNDCRBXLASE"/>
</dbReference>
<comment type="subunit">
    <text evidence="9">Homodimer. Only the dimer is catalytically active, as the active sites are constructed of residues from both monomers.</text>
</comment>
<feature type="domain" description="Orn/DAP/Arg decarboxylase 2 N-terminal" evidence="12">
    <location>
        <begin position="47"/>
        <end position="283"/>
    </location>
</feature>
<evidence type="ECO:0000256" key="6">
    <source>
        <dbReference type="ARBA" id="ARBA00034115"/>
    </source>
</evidence>
<comment type="pathway">
    <text evidence="6">Amine and polyamine biosynthesis; putrescine biosynthesis via L-ornithine pathway; putrescine from L-ornithine: step 1/1.</text>
</comment>
<evidence type="ECO:0000256" key="5">
    <source>
        <dbReference type="ARBA" id="ARBA00023239"/>
    </source>
</evidence>
<dbReference type="SUPFAM" id="SSF50621">
    <property type="entry name" value="Alanine racemase C-terminal domain-like"/>
    <property type="match status" value="1"/>
</dbReference>
<comment type="caution">
    <text evidence="13">The sequence shown here is derived from an EMBL/GenBank/DDBJ whole genome shotgun (WGS) entry which is preliminary data.</text>
</comment>
<proteinExistence type="inferred from homology"/>
<keyword evidence="5" id="KW-0456">Lyase</keyword>
<evidence type="ECO:0000256" key="8">
    <source>
        <dbReference type="ARBA" id="ARBA00037173"/>
    </source>
</evidence>
<dbReference type="InterPro" id="IPR002433">
    <property type="entry name" value="Orn_de-COase"/>
</dbReference>
<evidence type="ECO:0000313" key="13">
    <source>
        <dbReference type="EMBL" id="CAG5124742.1"/>
    </source>
</evidence>
<dbReference type="FunFam" id="2.40.37.10:FF:000005">
    <property type="entry name" value="Ornithine decarboxylase"/>
    <property type="match status" value="1"/>
</dbReference>
<keyword evidence="4" id="KW-0620">Polyamine biosynthesis</keyword>
<dbReference type="PANTHER" id="PTHR11482:SF6">
    <property type="entry name" value="ORNITHINE DECARBOXYLASE 1-RELATED"/>
    <property type="match status" value="1"/>
</dbReference>
<dbReference type="EMBL" id="CAJHNH020001857">
    <property type="protein sequence ID" value="CAG5124742.1"/>
    <property type="molecule type" value="Genomic_DNA"/>
</dbReference>
<evidence type="ECO:0000256" key="3">
    <source>
        <dbReference type="ARBA" id="ARBA00022898"/>
    </source>
</evidence>
<evidence type="ECO:0000259" key="12">
    <source>
        <dbReference type="Pfam" id="PF02784"/>
    </source>
</evidence>
<evidence type="ECO:0000313" key="14">
    <source>
        <dbReference type="Proteomes" id="UP000678393"/>
    </source>
</evidence>
<name>A0A8S3ZCM0_9EUPU</name>
<dbReference type="Proteomes" id="UP000678393">
    <property type="component" value="Unassembled WGS sequence"/>
</dbReference>
<evidence type="ECO:0000256" key="10">
    <source>
        <dbReference type="ARBA" id="ARBA00049127"/>
    </source>
</evidence>
<dbReference type="FunFam" id="3.20.20.10:FF:000005">
    <property type="entry name" value="Ornithine decarboxylase"/>
    <property type="match status" value="1"/>
</dbReference>
<dbReference type="PROSITE" id="PS00878">
    <property type="entry name" value="ODR_DC_2_1"/>
    <property type="match status" value="1"/>
</dbReference>
<dbReference type="InterPro" id="IPR000183">
    <property type="entry name" value="Orn/DAP/Arg_de-COase"/>
</dbReference>
<comment type="catalytic activity">
    <reaction evidence="10">
        <text>L-ornithine + H(+) = putrescine + CO2</text>
        <dbReference type="Rhea" id="RHEA:22964"/>
        <dbReference type="ChEBI" id="CHEBI:15378"/>
        <dbReference type="ChEBI" id="CHEBI:16526"/>
        <dbReference type="ChEBI" id="CHEBI:46911"/>
        <dbReference type="ChEBI" id="CHEBI:326268"/>
        <dbReference type="EC" id="4.1.1.17"/>
    </reaction>
</comment>
<dbReference type="InterPro" id="IPR022644">
    <property type="entry name" value="De-COase2_N"/>
</dbReference>
<feature type="modified residue" description="N6-(pyridoxal phosphate)lysine" evidence="11">
    <location>
        <position position="70"/>
    </location>
</feature>
<dbReference type="EC" id="4.1.1.17" evidence="7"/>
<dbReference type="GO" id="GO:0033387">
    <property type="term" value="P:putrescine biosynthetic process from arginine, via ornithine"/>
    <property type="evidence" value="ECO:0007669"/>
    <property type="project" value="TreeGrafter"/>
</dbReference>
<dbReference type="GO" id="GO:0004586">
    <property type="term" value="F:ornithine decarboxylase activity"/>
    <property type="evidence" value="ECO:0007669"/>
    <property type="project" value="UniProtKB-EC"/>
</dbReference>
<evidence type="ECO:0000256" key="1">
    <source>
        <dbReference type="ARBA" id="ARBA00001933"/>
    </source>
</evidence>
<dbReference type="InterPro" id="IPR029066">
    <property type="entry name" value="PLP-binding_barrel"/>
</dbReference>
<dbReference type="SUPFAM" id="SSF51419">
    <property type="entry name" value="PLP-binding barrel"/>
    <property type="match status" value="1"/>
</dbReference>
<dbReference type="InterPro" id="IPR022653">
    <property type="entry name" value="De-COase2_pyr-phos_BS"/>
</dbReference>
<dbReference type="GO" id="GO:0005737">
    <property type="term" value="C:cytoplasm"/>
    <property type="evidence" value="ECO:0007669"/>
    <property type="project" value="TreeGrafter"/>
</dbReference>
<dbReference type="PANTHER" id="PTHR11482">
    <property type="entry name" value="ARGININE/DIAMINOPIMELATE/ORNITHINE DECARBOXYLASE"/>
    <property type="match status" value="1"/>
</dbReference>
<dbReference type="Pfam" id="PF02784">
    <property type="entry name" value="Orn_Arg_deC_N"/>
    <property type="match status" value="1"/>
</dbReference>
<organism evidence="13 14">
    <name type="scientific">Candidula unifasciata</name>
    <dbReference type="NCBI Taxonomy" id="100452"/>
    <lineage>
        <taxon>Eukaryota</taxon>
        <taxon>Metazoa</taxon>
        <taxon>Spiralia</taxon>
        <taxon>Lophotrochozoa</taxon>
        <taxon>Mollusca</taxon>
        <taxon>Gastropoda</taxon>
        <taxon>Heterobranchia</taxon>
        <taxon>Euthyneura</taxon>
        <taxon>Panpulmonata</taxon>
        <taxon>Eupulmonata</taxon>
        <taxon>Stylommatophora</taxon>
        <taxon>Helicina</taxon>
        <taxon>Helicoidea</taxon>
        <taxon>Geomitridae</taxon>
        <taxon>Candidula</taxon>
    </lineage>
</organism>
<dbReference type="CDD" id="cd00622">
    <property type="entry name" value="PLPDE_III_ODC"/>
    <property type="match status" value="1"/>
</dbReference>
<dbReference type="InterPro" id="IPR022657">
    <property type="entry name" value="De-COase2_CS"/>
</dbReference>
<dbReference type="AlphaFoldDB" id="A0A8S3ZCM0"/>
<comment type="similarity">
    <text evidence="2">Belongs to the Orn/Lys/Arg decarboxylase class-II family.</text>
</comment>
<evidence type="ECO:0000256" key="2">
    <source>
        <dbReference type="ARBA" id="ARBA00008872"/>
    </source>
</evidence>
<protein>
    <recommendedName>
        <fullName evidence="7">ornithine decarboxylase</fullName>
        <ecNumber evidence="7">4.1.1.17</ecNumber>
    </recommendedName>
</protein>
<dbReference type="OrthoDB" id="5034579at2759"/>
<comment type="cofactor">
    <cofactor evidence="1 11">
        <name>pyridoxal 5'-phosphate</name>
        <dbReference type="ChEBI" id="CHEBI:597326"/>
    </cofactor>
</comment>
<dbReference type="InterPro" id="IPR009006">
    <property type="entry name" value="Ala_racemase/Decarboxylase_C"/>
</dbReference>
<evidence type="ECO:0000256" key="11">
    <source>
        <dbReference type="PIRSR" id="PIRSR600183-50"/>
    </source>
</evidence>
<evidence type="ECO:0000256" key="7">
    <source>
        <dbReference type="ARBA" id="ARBA00034138"/>
    </source>
</evidence>
<keyword evidence="14" id="KW-1185">Reference proteome</keyword>
<reference evidence="13" key="1">
    <citation type="submission" date="2021-04" db="EMBL/GenBank/DDBJ databases">
        <authorList>
            <consortium name="Molecular Ecology Group"/>
        </authorList>
    </citation>
    <scope>NUCLEOTIDE SEQUENCE</scope>
</reference>
<feature type="active site" description="Proton donor" evidence="11">
    <location>
        <position position="359"/>
    </location>
</feature>
<sequence length="466" mass="51273">MKHNYSTISVVQKIASPMPCMSQLVQDKIDEFESRGSEDAFCVGDIGDVITKFNKWKELMPRVEPFYAVKCNSDNVVLKTLADMGAGFDCASKGEISQVMKLGVDASRIIYANPCKQKSFVKYAAKYGVDMMTFDNEAELVKVKDIFPDAKLVLRILPVAQVKVQCQLGNKFGCHPSNVRRLLLKAKELDVNVMGVSFHVGSGVGEAQAFAYAVKQAHEAWEIATELGFKMTLLDIGGGFPGQANAPITFTEIATVVNEALDVYFPSGSGVRIIGEPGRYMVASAFTLAVNIIAKRTVVKEVAGTDSGVNTSEPSHMYYVNDGVYGSFNCIIYDHAHPEPRVISDSPDRFNSSVWGPTCDGLDCIMPECKLPEMDVGQWMYFADMGAYTVAAGSTFNGMPRPQFFYVCNEDLWNQVYPEHTAPKRRCESMSADADFPHFMTGPDMKSLREAANSISCCTEDEIVFA</sequence>
<accession>A0A8S3ZCM0</accession>